<evidence type="ECO:0000313" key="2">
    <source>
        <dbReference type="Proteomes" id="UP000075476"/>
    </source>
</evidence>
<protein>
    <submittedName>
        <fullName evidence="1">Uncharacterized protein</fullName>
    </submittedName>
</protein>
<accession>A0A9X0MJG9</accession>
<organism evidence="1 2">
    <name type="scientific">Bacillus cereus</name>
    <dbReference type="NCBI Taxonomy" id="1396"/>
    <lineage>
        <taxon>Bacteria</taxon>
        <taxon>Bacillati</taxon>
        <taxon>Bacillota</taxon>
        <taxon>Bacilli</taxon>
        <taxon>Bacillales</taxon>
        <taxon>Bacillaceae</taxon>
        <taxon>Bacillus</taxon>
        <taxon>Bacillus cereus group</taxon>
    </lineage>
</organism>
<sequence>MKNSYSLCWINTPKWGDEGTYKKSMRFDSIDEIIENMKNCYYRGEWVEDENGNKVDIDLSKYTLKEEA</sequence>
<dbReference type="EMBL" id="LOMO01000001">
    <property type="protein sequence ID" value="KXY50962.1"/>
    <property type="molecule type" value="Genomic_DNA"/>
</dbReference>
<name>A0A9X0MJG9_BACCE</name>
<dbReference type="AlphaFoldDB" id="A0A9X0MJG9"/>
<proteinExistence type="predicted"/>
<dbReference type="Proteomes" id="UP000075476">
    <property type="component" value="Unassembled WGS sequence"/>
</dbReference>
<reference evidence="1 2" key="1">
    <citation type="submission" date="2015-12" db="EMBL/GenBank/DDBJ databases">
        <title>Bacillus cereus Group isolate.</title>
        <authorList>
            <person name="Kovac J."/>
        </authorList>
    </citation>
    <scope>NUCLEOTIDE SEQUENCE [LARGE SCALE GENOMIC DNA]</scope>
    <source>
        <strain evidence="1 2">FSL K6-0073</strain>
    </source>
</reference>
<dbReference type="RefSeq" id="WP_061662287.1">
    <property type="nucleotide sequence ID" value="NZ_LOMO01000001.1"/>
</dbReference>
<comment type="caution">
    <text evidence="1">The sequence shown here is derived from an EMBL/GenBank/DDBJ whole genome shotgun (WGS) entry which is preliminary data.</text>
</comment>
<evidence type="ECO:0000313" key="1">
    <source>
        <dbReference type="EMBL" id="KXY50962.1"/>
    </source>
</evidence>
<gene>
    <name evidence="1" type="ORF">AT268_30935</name>
</gene>